<feature type="domain" description="UDP-N-acetylglucosamine 2-epimerase" evidence="1">
    <location>
        <begin position="29"/>
        <end position="321"/>
    </location>
</feature>
<accession>A0A7C1CD76</accession>
<reference evidence="2" key="1">
    <citation type="journal article" date="2020" name="mSystems">
        <title>Genome- and Community-Level Interaction Insights into Carbon Utilization and Element Cycling Functions of Hydrothermarchaeota in Hydrothermal Sediment.</title>
        <authorList>
            <person name="Zhou Z."/>
            <person name="Liu Y."/>
            <person name="Xu W."/>
            <person name="Pan J."/>
            <person name="Luo Z.H."/>
            <person name="Li M."/>
        </authorList>
    </citation>
    <scope>NUCLEOTIDE SEQUENCE [LARGE SCALE GENOMIC DNA]</scope>
    <source>
        <strain evidence="2">SpSt-116</strain>
    </source>
</reference>
<dbReference type="EC" id="5.1.3.14" evidence="2"/>
<gene>
    <name evidence="2" type="ORF">ENN26_05860</name>
</gene>
<proteinExistence type="predicted"/>
<dbReference type="Pfam" id="PF02350">
    <property type="entry name" value="Epimerase_2"/>
    <property type="match status" value="1"/>
</dbReference>
<dbReference type="EMBL" id="DSAY01000104">
    <property type="protein sequence ID" value="HDP15283.1"/>
    <property type="molecule type" value="Genomic_DNA"/>
</dbReference>
<dbReference type="CDD" id="cd03786">
    <property type="entry name" value="GTB_UDP-GlcNAc_2-Epimerase"/>
    <property type="match status" value="1"/>
</dbReference>
<protein>
    <submittedName>
        <fullName evidence="2">UDP-N-acetylglucosamine 2-epimerase (Non-hydrolyzing)</fullName>
        <ecNumber evidence="2">5.1.3.14</ecNumber>
    </submittedName>
</protein>
<comment type="caution">
    <text evidence="2">The sequence shown here is derived from an EMBL/GenBank/DDBJ whole genome shotgun (WGS) entry which is preliminary data.</text>
</comment>
<dbReference type="GO" id="GO:0008761">
    <property type="term" value="F:UDP-N-acetylglucosamine 2-epimerase activity"/>
    <property type="evidence" value="ECO:0007669"/>
    <property type="project" value="UniProtKB-EC"/>
</dbReference>
<dbReference type="SUPFAM" id="SSF53756">
    <property type="entry name" value="UDP-Glycosyltransferase/glycogen phosphorylase"/>
    <property type="match status" value="1"/>
</dbReference>
<organism evidence="2">
    <name type="scientific">Thermofilum adornatum</name>
    <dbReference type="NCBI Taxonomy" id="1365176"/>
    <lineage>
        <taxon>Archaea</taxon>
        <taxon>Thermoproteota</taxon>
        <taxon>Thermoprotei</taxon>
        <taxon>Thermofilales</taxon>
        <taxon>Thermofilaceae</taxon>
        <taxon>Thermofilum</taxon>
    </lineage>
</organism>
<dbReference type="AlphaFoldDB" id="A0A7C1CD76"/>
<keyword evidence="2" id="KW-0413">Isomerase</keyword>
<evidence type="ECO:0000313" key="2">
    <source>
        <dbReference type="EMBL" id="HDP15283.1"/>
    </source>
</evidence>
<dbReference type="InterPro" id="IPR029767">
    <property type="entry name" value="WecB-like"/>
</dbReference>
<dbReference type="PANTHER" id="PTHR43174:SF1">
    <property type="entry name" value="UDP-N-ACETYLGLUCOSAMINE 2-EPIMERASE"/>
    <property type="match status" value="1"/>
</dbReference>
<dbReference type="InterPro" id="IPR003331">
    <property type="entry name" value="UDP_GlcNAc_Epimerase_2_dom"/>
</dbReference>
<name>A0A7C1CD76_9CREN</name>
<dbReference type="NCBIfam" id="TIGR00236">
    <property type="entry name" value="wecB"/>
    <property type="match status" value="1"/>
</dbReference>
<dbReference type="Gene3D" id="3.40.50.2000">
    <property type="entry name" value="Glycogen Phosphorylase B"/>
    <property type="match status" value="2"/>
</dbReference>
<sequence length="363" mass="40350">MPGRVLSVVGARPNYVKLAAVYDVFSRLFDHVVVDTGQHYDYEMNMVFFEQLEVPEPDYYLGVGSGSHGYQVGEIVKRVEEVLQRERPDFVVVYGDTNSTLGGALAAVKAGFRVGHVEAGLRSFDMSMPEEVNRRVVDHVSHLLFAPTGGAYRNLLAERVPGRVFVTGDVHVRALKRWLSIAEERSRVLERVGLDPGYVVVTVHRAENTDDPARLSKIVGLLVGLARRERVVFPVHPRTRKRLVDLGLWEGLSGSGVVLSEPLGYLDFLKLLSNSRLVVTDSGGVQREAYLLRKPVVVLRGVTEWVELVESGLALLVDVESGLDPERILDWRPSSYVEGLLGDEHAPMKIAEILKEYLESGNV</sequence>
<evidence type="ECO:0000259" key="1">
    <source>
        <dbReference type="Pfam" id="PF02350"/>
    </source>
</evidence>
<dbReference type="PANTHER" id="PTHR43174">
    <property type="entry name" value="UDP-N-ACETYLGLUCOSAMINE 2-EPIMERASE"/>
    <property type="match status" value="1"/>
</dbReference>